<comment type="caution">
    <text evidence="7">The sequence shown here is derived from an EMBL/GenBank/DDBJ whole genome shotgun (WGS) entry which is preliminary data.</text>
</comment>
<evidence type="ECO:0000256" key="3">
    <source>
        <dbReference type="ARBA" id="ARBA00023242"/>
    </source>
</evidence>
<dbReference type="Pfam" id="PF16878">
    <property type="entry name" value="SIX1_SD"/>
    <property type="match status" value="1"/>
</dbReference>
<dbReference type="PROSITE" id="PS50071">
    <property type="entry name" value="HOMEOBOX_2"/>
    <property type="match status" value="1"/>
</dbReference>
<evidence type="ECO:0000313" key="7">
    <source>
        <dbReference type="EMBL" id="KAJ8305112.1"/>
    </source>
</evidence>
<proteinExistence type="predicted"/>
<evidence type="ECO:0000256" key="1">
    <source>
        <dbReference type="ARBA" id="ARBA00023125"/>
    </source>
</evidence>
<keyword evidence="3 4" id="KW-0539">Nucleus</keyword>
<keyword evidence="8" id="KW-1185">Reference proteome</keyword>
<feature type="DNA-binding region" description="Homeobox" evidence="4">
    <location>
        <begin position="171"/>
        <end position="221"/>
    </location>
</feature>
<evidence type="ECO:0000256" key="4">
    <source>
        <dbReference type="PROSITE-ProRule" id="PRU00108"/>
    </source>
</evidence>
<reference evidence="7 8" key="1">
    <citation type="submission" date="2022-12" db="EMBL/GenBank/DDBJ databases">
        <title>Chromosome-level genome of Tegillarca granosa.</title>
        <authorList>
            <person name="Kim J."/>
        </authorList>
    </citation>
    <scope>NUCLEOTIDE SEQUENCE [LARGE SCALE GENOMIC DNA]</scope>
    <source>
        <strain evidence="7">Teg-2019</strain>
        <tissue evidence="7">Adductor muscle</tissue>
    </source>
</reference>
<dbReference type="InterPro" id="IPR031701">
    <property type="entry name" value="SIX1_SD"/>
</dbReference>
<name>A0ABQ9END0_TEGGR</name>
<evidence type="ECO:0000259" key="6">
    <source>
        <dbReference type="PROSITE" id="PS50071"/>
    </source>
</evidence>
<dbReference type="SUPFAM" id="SSF46689">
    <property type="entry name" value="Homeodomain-like"/>
    <property type="match status" value="1"/>
</dbReference>
<evidence type="ECO:0000256" key="2">
    <source>
        <dbReference type="ARBA" id="ARBA00023155"/>
    </source>
</evidence>
<organism evidence="7 8">
    <name type="scientific">Tegillarca granosa</name>
    <name type="common">Malaysian cockle</name>
    <name type="synonym">Anadara granosa</name>
    <dbReference type="NCBI Taxonomy" id="220873"/>
    <lineage>
        <taxon>Eukaryota</taxon>
        <taxon>Metazoa</taxon>
        <taxon>Spiralia</taxon>
        <taxon>Lophotrochozoa</taxon>
        <taxon>Mollusca</taxon>
        <taxon>Bivalvia</taxon>
        <taxon>Autobranchia</taxon>
        <taxon>Pteriomorphia</taxon>
        <taxon>Arcoida</taxon>
        <taxon>Arcoidea</taxon>
        <taxon>Arcidae</taxon>
        <taxon>Tegillarca</taxon>
    </lineage>
</organism>
<dbReference type="EMBL" id="JARBDR010000867">
    <property type="protein sequence ID" value="KAJ8305112.1"/>
    <property type="molecule type" value="Genomic_DNA"/>
</dbReference>
<dbReference type="InterPro" id="IPR009057">
    <property type="entry name" value="Homeodomain-like_sf"/>
</dbReference>
<evidence type="ECO:0000256" key="5">
    <source>
        <dbReference type="RuleBase" id="RU000682"/>
    </source>
</evidence>
<feature type="domain" description="Homeobox" evidence="6">
    <location>
        <begin position="169"/>
        <end position="220"/>
    </location>
</feature>
<dbReference type="Pfam" id="PF00046">
    <property type="entry name" value="Homeodomain"/>
    <property type="match status" value="1"/>
</dbReference>
<dbReference type="Gene3D" id="1.10.10.60">
    <property type="entry name" value="Homeodomain-like"/>
    <property type="match status" value="1"/>
</dbReference>
<dbReference type="CDD" id="cd00086">
    <property type="entry name" value="homeodomain"/>
    <property type="match status" value="1"/>
</dbReference>
<dbReference type="Proteomes" id="UP001217089">
    <property type="component" value="Unassembled WGS sequence"/>
</dbReference>
<dbReference type="PANTHER" id="PTHR10390:SF44">
    <property type="entry name" value="SIX HOMEOBOX 4"/>
    <property type="match status" value="1"/>
</dbReference>
<dbReference type="PANTHER" id="PTHR10390">
    <property type="entry name" value="HOMEOBOX PROTEIN SIX"/>
    <property type="match status" value="1"/>
</dbReference>
<gene>
    <name evidence="7" type="ORF">KUTeg_017337</name>
</gene>
<evidence type="ECO:0000313" key="8">
    <source>
        <dbReference type="Proteomes" id="UP001217089"/>
    </source>
</evidence>
<sequence>MLKTPKIFSSGHVPYSHISDAVPLFYNNRGFLNFFNRRNVFNPPISFSHEQVICLCKALQQSGNVERLTVFLCSLGACENIHKLESVLQAKAYLAFHKENFKELYSILENNNFSPDIHQDLQDLWYQAHYKEAEKARGTLLGAVGKYRIRKKYPLPRTIWDGEEISYCFKERSRHILRECYKQNRYPTRKDKYDLSNNTGLSPNQVSNWFKNRRQRDRLHGECGWIISVREIEKK</sequence>
<dbReference type="InterPro" id="IPR017970">
    <property type="entry name" value="Homeobox_CS"/>
</dbReference>
<protein>
    <recommendedName>
        <fullName evidence="6">Homeobox domain-containing protein</fullName>
    </recommendedName>
</protein>
<keyword evidence="2 4" id="KW-0371">Homeobox</keyword>
<keyword evidence="1 4" id="KW-0238">DNA-binding</keyword>
<dbReference type="SMART" id="SM00389">
    <property type="entry name" value="HOX"/>
    <property type="match status" value="1"/>
</dbReference>
<comment type="subcellular location">
    <subcellularLocation>
        <location evidence="4 5">Nucleus</location>
    </subcellularLocation>
</comment>
<dbReference type="PROSITE" id="PS00027">
    <property type="entry name" value="HOMEOBOX_1"/>
    <property type="match status" value="1"/>
</dbReference>
<accession>A0ABQ9END0</accession>
<dbReference type="InterPro" id="IPR001356">
    <property type="entry name" value="HD"/>
</dbReference>